<organism evidence="1">
    <name type="scientific">Hexamita inflata</name>
    <dbReference type="NCBI Taxonomy" id="28002"/>
    <lineage>
        <taxon>Eukaryota</taxon>
        <taxon>Metamonada</taxon>
        <taxon>Diplomonadida</taxon>
        <taxon>Hexamitidae</taxon>
        <taxon>Hexamitinae</taxon>
        <taxon>Hexamita</taxon>
    </lineage>
</organism>
<dbReference type="EMBL" id="CAXDID020000493">
    <property type="protein sequence ID" value="CAL6097292.1"/>
    <property type="molecule type" value="Genomic_DNA"/>
</dbReference>
<gene>
    <name evidence="2" type="ORF">HINF_LOCUS68842</name>
    <name evidence="1" type="ORF">HINF_LOCUS779</name>
</gene>
<dbReference type="EMBL" id="CATOUU010000019">
    <property type="protein sequence ID" value="CAI9913134.1"/>
    <property type="molecule type" value="Genomic_DNA"/>
</dbReference>
<evidence type="ECO:0000313" key="1">
    <source>
        <dbReference type="EMBL" id="CAI9913134.1"/>
    </source>
</evidence>
<accession>A0AA86T9Q9</accession>
<reference evidence="2 3" key="2">
    <citation type="submission" date="2024-07" db="EMBL/GenBank/DDBJ databases">
        <authorList>
            <person name="Akdeniz Z."/>
        </authorList>
    </citation>
    <scope>NUCLEOTIDE SEQUENCE [LARGE SCALE GENOMIC DNA]</scope>
</reference>
<reference evidence="1" key="1">
    <citation type="submission" date="2023-06" db="EMBL/GenBank/DDBJ databases">
        <authorList>
            <person name="Kurt Z."/>
        </authorList>
    </citation>
    <scope>NUCLEOTIDE SEQUENCE</scope>
</reference>
<protein>
    <submittedName>
        <fullName evidence="1">Leucine-rich repeat</fullName>
    </submittedName>
    <submittedName>
        <fullName evidence="2">Leucine-rich_repeat</fullName>
    </submittedName>
</protein>
<evidence type="ECO:0000313" key="3">
    <source>
        <dbReference type="Proteomes" id="UP001642409"/>
    </source>
</evidence>
<dbReference type="Proteomes" id="UP001642409">
    <property type="component" value="Unassembled WGS sequence"/>
</dbReference>
<evidence type="ECO:0000313" key="2">
    <source>
        <dbReference type="EMBL" id="CAL6097292.1"/>
    </source>
</evidence>
<dbReference type="InterPro" id="IPR001611">
    <property type="entry name" value="Leu-rich_rpt"/>
</dbReference>
<dbReference type="PROSITE" id="PS51450">
    <property type="entry name" value="LRR"/>
    <property type="match status" value="1"/>
</dbReference>
<dbReference type="AlphaFoldDB" id="A0AA86T9Q9"/>
<comment type="caution">
    <text evidence="1">The sequence shown here is derived from an EMBL/GenBank/DDBJ whole genome shotgun (WGS) entry which is preliminary data.</text>
</comment>
<name>A0AA86T9Q9_9EUKA</name>
<sequence length="90" mass="10507">MREDECRMLNTIKYNRDSRNSSQTVFQLWNQIVNANGLRALNKLNYLDLINNRVMDLSAVDYLKAKGCLKTCYTSGQSQPSQQEIDESRW</sequence>
<keyword evidence="3" id="KW-1185">Reference proteome</keyword>
<proteinExistence type="predicted"/>